<feature type="domain" description="Conserved virulence factor B first S1" evidence="2">
    <location>
        <begin position="9"/>
        <end position="63"/>
    </location>
</feature>
<feature type="domain" description="Conserved virulence factor B-like winged helix" evidence="3">
    <location>
        <begin position="227"/>
        <end position="285"/>
    </location>
</feature>
<dbReference type="Gene3D" id="2.40.50.330">
    <property type="match status" value="1"/>
</dbReference>
<dbReference type="Pfam" id="PF17783">
    <property type="entry name" value="WHD_CvfB"/>
    <property type="match status" value="1"/>
</dbReference>
<evidence type="ECO:0000259" key="2">
    <source>
        <dbReference type="Pfam" id="PF13509"/>
    </source>
</evidence>
<gene>
    <name evidence="6" type="ORF">ACFQ22_11100</name>
</gene>
<dbReference type="InterPro" id="IPR036388">
    <property type="entry name" value="WH-like_DNA-bd_sf"/>
</dbReference>
<keyword evidence="7" id="KW-1185">Reference proteome</keyword>
<dbReference type="Pfam" id="PF13509">
    <property type="entry name" value="S1_2"/>
    <property type="match status" value="1"/>
</dbReference>
<reference evidence="7" key="1">
    <citation type="journal article" date="2019" name="Int. J. Syst. Evol. Microbiol.">
        <title>The Global Catalogue of Microorganisms (GCM) 10K type strain sequencing project: providing services to taxonomists for standard genome sequencing and annotation.</title>
        <authorList>
            <consortium name="The Broad Institute Genomics Platform"/>
            <consortium name="The Broad Institute Genome Sequencing Center for Infectious Disease"/>
            <person name="Wu L."/>
            <person name="Ma J."/>
        </authorList>
    </citation>
    <scope>NUCLEOTIDE SEQUENCE [LARGE SCALE GENOMIC DNA]</scope>
    <source>
        <strain evidence="7">CCUG 71848</strain>
    </source>
</reference>
<dbReference type="InterPro" id="IPR012340">
    <property type="entry name" value="NA-bd_OB-fold"/>
</dbReference>
<dbReference type="InterPro" id="IPR048587">
    <property type="entry name" value="CvfB_S1_3rd"/>
</dbReference>
<proteinExistence type="inferred from homology"/>
<dbReference type="Pfam" id="PF21543">
    <property type="entry name" value="CvfB_2nd"/>
    <property type="match status" value="1"/>
</dbReference>
<dbReference type="PANTHER" id="PTHR37296">
    <property type="entry name" value="CONSERVED VIRULENCE FACTOR B"/>
    <property type="match status" value="1"/>
</dbReference>
<dbReference type="InterPro" id="IPR039566">
    <property type="entry name" value="CvfB_S1_st"/>
</dbReference>
<evidence type="ECO:0000313" key="7">
    <source>
        <dbReference type="Proteomes" id="UP001597156"/>
    </source>
</evidence>
<protein>
    <submittedName>
        <fullName evidence="6">S1 RNA-binding domain-containing protein</fullName>
    </submittedName>
</protein>
<feature type="domain" description="Conserved virulence factor B third S1" evidence="5">
    <location>
        <begin position="142"/>
        <end position="216"/>
    </location>
</feature>
<dbReference type="InterPro" id="IPR014464">
    <property type="entry name" value="CvfB_fam"/>
</dbReference>
<dbReference type="InterPro" id="IPR040764">
    <property type="entry name" value="CvfB_WH"/>
</dbReference>
<evidence type="ECO:0000259" key="5">
    <source>
        <dbReference type="Pfam" id="PF21543"/>
    </source>
</evidence>
<dbReference type="Pfam" id="PF21191">
    <property type="entry name" value="CvfB_1st"/>
    <property type="match status" value="1"/>
</dbReference>
<dbReference type="Gene3D" id="1.10.10.10">
    <property type="entry name" value="Winged helix-like DNA-binding domain superfamily/Winged helix DNA-binding domain"/>
    <property type="match status" value="1"/>
</dbReference>
<comment type="similarity">
    <text evidence="1">Belongs to the CvfB family.</text>
</comment>
<dbReference type="PANTHER" id="PTHR37296:SF1">
    <property type="entry name" value="CONSERVED VIRULENCE FACTOR B"/>
    <property type="match status" value="1"/>
</dbReference>
<dbReference type="RefSeq" id="WP_121977435.1">
    <property type="nucleotide sequence ID" value="NZ_JBHTLH010000040.1"/>
</dbReference>
<accession>A0ABW3PQU9</accession>
<sequence length="290" mass="32894">MDKNLMAQVLTGTLTDENDQDYFVQVEGETFQLDKSEIKKPFKMGAHFTGFTYENEQHKMQITRQIPKIRRDHYAFGTVVKGKFGLGVFVNIGLPNKDVVVSMDDLPTVTQLWPREGDQLLISLTVDNKARIWGHLADEEIFEAISRPVKGHIQNQNLKARAYRLKLSGTRLLTEDYHLAFLHPSERLAEPRLGEEVSARVIGTLRDGSINLSTRPRAYQEIGEDAEMILAALEHTETKQLPFSDKSAPEDIKTYFGISKGAFKRALGHLLKEKLITQQDGKITLTKQED</sequence>
<dbReference type="EMBL" id="JBHTLH010000040">
    <property type="protein sequence ID" value="MFD1125896.1"/>
    <property type="molecule type" value="Genomic_DNA"/>
</dbReference>
<dbReference type="PIRSF" id="PIRSF012524">
    <property type="entry name" value="YitL_S1"/>
    <property type="match status" value="1"/>
</dbReference>
<evidence type="ECO:0000313" key="6">
    <source>
        <dbReference type="EMBL" id="MFD1125896.1"/>
    </source>
</evidence>
<evidence type="ECO:0000259" key="3">
    <source>
        <dbReference type="Pfam" id="PF17783"/>
    </source>
</evidence>
<feature type="domain" description="Conserved virulence factor B second S1" evidence="4">
    <location>
        <begin position="74"/>
        <end position="135"/>
    </location>
</feature>
<evidence type="ECO:0000259" key="4">
    <source>
        <dbReference type="Pfam" id="PF21191"/>
    </source>
</evidence>
<evidence type="ECO:0000256" key="1">
    <source>
        <dbReference type="PIRNR" id="PIRNR012524"/>
    </source>
</evidence>
<organism evidence="6 7">
    <name type="scientific">Lentilactobacillus raoultii</name>
    <dbReference type="NCBI Taxonomy" id="1987503"/>
    <lineage>
        <taxon>Bacteria</taxon>
        <taxon>Bacillati</taxon>
        <taxon>Bacillota</taxon>
        <taxon>Bacilli</taxon>
        <taxon>Lactobacillales</taxon>
        <taxon>Lactobacillaceae</taxon>
        <taxon>Lentilactobacillus</taxon>
    </lineage>
</organism>
<name>A0ABW3PQU9_9LACO</name>
<comment type="caution">
    <text evidence="6">The sequence shown here is derived from an EMBL/GenBank/DDBJ whole genome shotgun (WGS) entry which is preliminary data.</text>
</comment>
<dbReference type="Gene3D" id="2.40.50.140">
    <property type="entry name" value="Nucleic acid-binding proteins"/>
    <property type="match status" value="2"/>
</dbReference>
<dbReference type="Proteomes" id="UP001597156">
    <property type="component" value="Unassembled WGS sequence"/>
</dbReference>
<dbReference type="InterPro" id="IPR048588">
    <property type="entry name" value="CvfB_S1_2nd"/>
</dbReference>